<proteinExistence type="predicted"/>
<sequence>MKLYVQIMLLALLALVAFVGAREMPVTEKVDPPPFEPDGYIHPTDYGI</sequence>
<reference evidence="1" key="1">
    <citation type="submission" date="2022-08" db="UniProtKB">
        <authorList>
            <consortium name="EnsemblMetazoa"/>
        </authorList>
    </citation>
    <scope>IDENTIFICATION</scope>
    <source>
        <strain evidence="1">Dongola</strain>
    </source>
</reference>
<evidence type="ECO:0000313" key="2">
    <source>
        <dbReference type="Proteomes" id="UP000075840"/>
    </source>
</evidence>
<organism evidence="1 2">
    <name type="scientific">Anopheles arabiensis</name>
    <name type="common">Mosquito</name>
    <dbReference type="NCBI Taxonomy" id="7173"/>
    <lineage>
        <taxon>Eukaryota</taxon>
        <taxon>Metazoa</taxon>
        <taxon>Ecdysozoa</taxon>
        <taxon>Arthropoda</taxon>
        <taxon>Hexapoda</taxon>
        <taxon>Insecta</taxon>
        <taxon>Pterygota</taxon>
        <taxon>Neoptera</taxon>
        <taxon>Endopterygota</taxon>
        <taxon>Diptera</taxon>
        <taxon>Nematocera</taxon>
        <taxon>Culicoidea</taxon>
        <taxon>Culicidae</taxon>
        <taxon>Anophelinae</taxon>
        <taxon>Anopheles</taxon>
    </lineage>
</organism>
<accession>A0A182IEW9</accession>
<dbReference type="VEuPathDB" id="VectorBase:AARA014044"/>
<name>A0A182IEW9_ANOAR</name>
<evidence type="ECO:0000313" key="1">
    <source>
        <dbReference type="EnsemblMetazoa" id="AARA014044-PA"/>
    </source>
</evidence>
<dbReference type="EnsemblMetazoa" id="AARA014044-RA">
    <property type="protein sequence ID" value="AARA014044-PA"/>
    <property type="gene ID" value="AARA014044"/>
</dbReference>
<dbReference type="Proteomes" id="UP000075840">
    <property type="component" value="Unassembled WGS sequence"/>
</dbReference>
<dbReference type="AlphaFoldDB" id="A0A182IEW9"/>
<protein>
    <submittedName>
        <fullName evidence="1">Uncharacterized protein</fullName>
    </submittedName>
</protein>
<dbReference type="EMBL" id="APCN01004206">
    <property type="status" value="NOT_ANNOTATED_CDS"/>
    <property type="molecule type" value="Genomic_DNA"/>
</dbReference>
<keyword evidence="2" id="KW-1185">Reference proteome</keyword>